<keyword evidence="2" id="KW-0732">Signal</keyword>
<dbReference type="RefSeq" id="WP_326926760.1">
    <property type="nucleotide sequence ID" value="NZ_CP123443.1"/>
</dbReference>
<feature type="compositionally biased region" description="Acidic residues" evidence="1">
    <location>
        <begin position="174"/>
        <end position="204"/>
    </location>
</feature>
<dbReference type="Proteomes" id="UP001228690">
    <property type="component" value="Chromosome"/>
</dbReference>
<accession>A0ABY8MID8</accession>
<protein>
    <recommendedName>
        <fullName evidence="5">DUF5666 domain-containing protein</fullName>
    </recommendedName>
</protein>
<feature type="compositionally biased region" description="Basic residues" evidence="1">
    <location>
        <begin position="145"/>
        <end position="166"/>
    </location>
</feature>
<feature type="signal peptide" evidence="2">
    <location>
        <begin position="1"/>
        <end position="21"/>
    </location>
</feature>
<feature type="region of interest" description="Disordered" evidence="1">
    <location>
        <begin position="138"/>
        <end position="204"/>
    </location>
</feature>
<reference evidence="3 4" key="1">
    <citation type="submission" date="2023-04" db="EMBL/GenBank/DDBJ databases">
        <title>Spirochaete genome identified in red abalone sample constitutes a novel genus.</title>
        <authorList>
            <person name="Sharma S.P."/>
            <person name="Purcell C.M."/>
            <person name="Hyde J.R."/>
            <person name="Severin A.J."/>
        </authorList>
    </citation>
    <scope>NUCLEOTIDE SEQUENCE [LARGE SCALE GENOMIC DNA]</scope>
    <source>
        <strain evidence="3 4">SP-2023</strain>
    </source>
</reference>
<sequence>MKKSILLLAVLFLAGSTALLARGGGSARGGGRGKGENRHGRHMAELFEKPEQGELLVGLEGEVVFVELSGAPDGKSRLLKTADAVYLLPPSRDLKEGMKLKVDGYILQPKEGAELKGFDYEGKKIVPALMVTMASDEEGSTLHMGGKKKYDKRRGRKGKGGRKQKGHRDGHDNDWDDSSPGDAEPEGQADTEEEGDTEGQDEPS</sequence>
<organism evidence="3 4">
    <name type="scientific">Candidatus Haliotispira prima</name>
    <dbReference type="NCBI Taxonomy" id="3034016"/>
    <lineage>
        <taxon>Bacteria</taxon>
        <taxon>Pseudomonadati</taxon>
        <taxon>Spirochaetota</taxon>
        <taxon>Spirochaetia</taxon>
        <taxon>Spirochaetales</taxon>
        <taxon>Spirochaetaceae</taxon>
        <taxon>Candidatus Haliotispira</taxon>
    </lineage>
</organism>
<evidence type="ECO:0000256" key="1">
    <source>
        <dbReference type="SAM" id="MobiDB-lite"/>
    </source>
</evidence>
<keyword evidence="4" id="KW-1185">Reference proteome</keyword>
<evidence type="ECO:0000256" key="2">
    <source>
        <dbReference type="SAM" id="SignalP"/>
    </source>
</evidence>
<gene>
    <name evidence="3" type="ORF">P0082_08795</name>
</gene>
<proteinExistence type="predicted"/>
<name>A0ABY8MID8_9SPIO</name>
<feature type="chain" id="PRO_5045937374" description="DUF5666 domain-containing protein" evidence="2">
    <location>
        <begin position="22"/>
        <end position="204"/>
    </location>
</feature>
<evidence type="ECO:0000313" key="3">
    <source>
        <dbReference type="EMBL" id="WGK68574.1"/>
    </source>
</evidence>
<evidence type="ECO:0000313" key="4">
    <source>
        <dbReference type="Proteomes" id="UP001228690"/>
    </source>
</evidence>
<dbReference type="EMBL" id="CP123443">
    <property type="protein sequence ID" value="WGK68574.1"/>
    <property type="molecule type" value="Genomic_DNA"/>
</dbReference>
<evidence type="ECO:0008006" key="5">
    <source>
        <dbReference type="Google" id="ProtNLM"/>
    </source>
</evidence>